<dbReference type="PROSITE" id="PS51450">
    <property type="entry name" value="LRR"/>
    <property type="match status" value="2"/>
</dbReference>
<sequence length="1984" mass="218023">MFAGDGSHVSLHEQSDIQLRIDDVVDDTGQVIPEIPDLPTPGRSSNDMTIDTNIAPFLVDEPPSPATTYNYQPSLSLPSTSSKGGFAKSSLSSFLSFRGSGLTSNTSLLRSTRGSGSGSTSHLSLAESKRRSSDDADSVRTATYYPPNPSTSPQHSSHHELRKRPSKFNLGLLKRRGSKAHLHQDSRDEASSPPPPLPTNINHNNVYNNPVEPPHPLAYLAVGPPVPPKDKSKEKDKKKRGKGKRNGPPEVPPKDDTSLYPLDTNLESMEGIIDVSRVAHDQLNPNSPGSGSASFSGSGGHQHHSHSQPHLLQPTGSSSALSSPPTFSDPFSSSTDVIPTSAFGPTRVSPTTVVPHVNGTGPVNGFSIASPSTSAPPAAGGGQDDPDAPRADDGTWKAPESWAVIDEHGLQNGKLDMTAPEDSDSEDDGGAARARRGGGASVVDLRTMAAGGVNGHHGPLHPPSIHVAESIKPSRKGKERAMPDDSELTVRIYRPNGFYHSAAVGVSLTVYDLLPALHRRTLSNDKQTSRLFLKERGKERILDVRELPLHIIYRRMAEAGYTWNDGLILLGGEHLSFLLKFIYRDPDLGIGMGRPSFSEPPTHHSSFAEPSNNELRLETFDYVDLAGRSLRAIPVVLHQHADQIISLKLSRNPMIDLPLDFIEACTALRDLRLSNMSMRKVPANLTAAKWLQRLDLSSNYIKVRELEGGRLHKIPELLSLFLQNNLLKDLPSTFANLETLTTLNISNNRLRSIPDVVTKIKTLRDLDVSFNYLESLPENIGDLFQLDRFLFLGNSVPQIPDSFYKLRHLEYVDCRRNQIVDLTIVMNLPRIKILYADHNAIHLLDLSMGGNINIVDVSHNEITQVVVSLPPFGSASRLLTSLDLSHASLTTLDAGVLDKLVTLKILKLQHNSLSYIPDTLGELVELEELYCFENRLIKLPETIGKLKKLKVLDAHGNNLREVPGTIWDCGCLERLNLSTNFVTTFPPPTIIPMHGQQVLQQDGAMKGGEVPEDYNPMHVILGHLYPPLSFSLTALYLSENRISSYPPDSPGNLGLRNMAFLRSLHSLNLSYNEITDFPPGFFRNLAPKLREVYLCGNGITSLQSDDFVRMRELRVVYLSGNKLTVLPAELTRLEQLRVIDVSNNNLRYNINNYEFDWNWNYNENIRYLNLSGNKRLQIKPDNRHIGTSRSSRESHHPGSLSGFASLRHLRNLGLMDLTVTASDLPDETEDRRIRSTASVVGGLGYGISDCLGREGALTMLDLVHEFPPSPSSSSSNSNGGHRPNSRALFAMFGNVSPPKALRPGISPNRHAKFLHDHFLGFFQGQMQNKDMQDGKHLAVDVLRRSFLGLHQEIHNQLFVPGARKGSVATVATVHGHVTVGSGTGGQGSAFPGVNPVTARGGCSGLVVYIEDRKLFAANVGSSLGIISRKGQPFELSKKHCPWNPDELRRIRKSEGWVSPSGLVNDEVDVTRSFGYYHLLPVVNASPDMCEYDISDTDEFLIMGNRGLWDYVSFQTAVDVASTTNDPALVAQKLRDFAMSYGSTGNIMVMAIRLRDVHDRSALVRSSTILEPGLMPPSQPSVVSTKGHSNMVVDKSVRHSSPEVAPPTGHIALAFTDIRNSTHLWEVNPGMPAAIQLHNDLMRRRLRDCGGYEFKTEGDAFLCSFPTVMAAVWFCLSVQVQLLQEHWPKEILECEDGQPIKDPGGNLIAQGVSVRMGIHCGTPLCVQDPVTHRMDYLGPVTNRAARVSGLAQGGQIMCSAEVIREINASVLGAMERTELSKFQPLKAVDAVKQLGVVIKDVGERKLKGLEVPEFVSAIYPSGLEARHDLGSEEVTPASVILNVAHVREMGMLCLRLEALSSGRIFTPSLMLSRDTDLGMTFGEGEGEEEDQQQQQQQFVESWNEMWRELHVDPENVLPPMTTRWTDHDLLMTLDSFTVRIQNALQSIVKRFMADSIDAPNVLAVLEDAGMDESALALIGELLGYS</sequence>
<dbReference type="PROSITE" id="PS51746">
    <property type="entry name" value="PPM_2"/>
    <property type="match status" value="1"/>
</dbReference>
<feature type="compositionally biased region" description="Low complexity" evidence="4">
    <location>
        <begin position="108"/>
        <end position="125"/>
    </location>
</feature>
<dbReference type="OrthoDB" id="2021138at2759"/>
<dbReference type="InterPro" id="IPR001054">
    <property type="entry name" value="A/G_cyclase"/>
</dbReference>
<dbReference type="Pfam" id="PF13855">
    <property type="entry name" value="LRR_8"/>
    <property type="match status" value="3"/>
</dbReference>
<keyword evidence="3" id="KW-0677">Repeat</keyword>
<dbReference type="Pfam" id="PF23010">
    <property type="entry name" value="RA_3"/>
    <property type="match status" value="1"/>
</dbReference>
<feature type="region of interest" description="Disordered" evidence="4">
    <location>
        <begin position="108"/>
        <end position="162"/>
    </location>
</feature>
<dbReference type="InterPro" id="IPR003591">
    <property type="entry name" value="Leu-rich_rpt_typical-subtyp"/>
</dbReference>
<feature type="compositionally biased region" description="Low complexity" evidence="4">
    <location>
        <begin position="308"/>
        <end position="336"/>
    </location>
</feature>
<comment type="caution">
    <text evidence="7">The sequence shown here is derived from an EMBL/GenBank/DDBJ whole genome shotgun (WGS) entry which is preliminary data.</text>
</comment>
<dbReference type="InterPro" id="IPR032675">
    <property type="entry name" value="LRR_dom_sf"/>
</dbReference>
<dbReference type="SUPFAM" id="SSF81606">
    <property type="entry name" value="PP2C-like"/>
    <property type="match status" value="1"/>
</dbReference>
<dbReference type="InterPro" id="IPR050216">
    <property type="entry name" value="LRR_domain-containing"/>
</dbReference>
<feature type="region of interest" description="Disordered" evidence="4">
    <location>
        <begin position="177"/>
        <end position="395"/>
    </location>
</feature>
<accession>A0A8H5CRM5</accession>
<feature type="compositionally biased region" description="Basic residues" evidence="4">
    <location>
        <begin position="236"/>
        <end position="245"/>
    </location>
</feature>
<name>A0A8H5CRM5_9AGAR</name>
<dbReference type="InterPro" id="IPR055071">
    <property type="entry name" value="RA_PHLPP-like"/>
</dbReference>
<keyword evidence="8" id="KW-1185">Reference proteome</keyword>
<dbReference type="GO" id="GO:0046872">
    <property type="term" value="F:metal ion binding"/>
    <property type="evidence" value="ECO:0007669"/>
    <property type="project" value="UniProtKB-KW"/>
</dbReference>
<feature type="region of interest" description="Disordered" evidence="4">
    <location>
        <begin position="1181"/>
        <end position="1200"/>
    </location>
</feature>
<evidence type="ECO:0000256" key="1">
    <source>
        <dbReference type="ARBA" id="ARBA00022614"/>
    </source>
</evidence>
<organism evidence="7 8">
    <name type="scientific">Leucocoprinus leucothites</name>
    <dbReference type="NCBI Taxonomy" id="201217"/>
    <lineage>
        <taxon>Eukaryota</taxon>
        <taxon>Fungi</taxon>
        <taxon>Dikarya</taxon>
        <taxon>Basidiomycota</taxon>
        <taxon>Agaricomycotina</taxon>
        <taxon>Agaricomycetes</taxon>
        <taxon>Agaricomycetidae</taxon>
        <taxon>Agaricales</taxon>
        <taxon>Agaricineae</taxon>
        <taxon>Agaricaceae</taxon>
        <taxon>Leucocoprinus</taxon>
    </lineage>
</organism>
<dbReference type="CDD" id="cd07302">
    <property type="entry name" value="CHD"/>
    <property type="match status" value="1"/>
</dbReference>
<dbReference type="PANTHER" id="PTHR48051:SF54">
    <property type="entry name" value="LEUCINE-RICH REPEAT-CONTAINING PROTEIN"/>
    <property type="match status" value="1"/>
</dbReference>
<feature type="compositionally biased region" description="Basic and acidic residues" evidence="4">
    <location>
        <begin position="127"/>
        <end position="138"/>
    </location>
</feature>
<dbReference type="SMART" id="SM00332">
    <property type="entry name" value="PP2Cc"/>
    <property type="match status" value="1"/>
</dbReference>
<dbReference type="Pfam" id="PF00481">
    <property type="entry name" value="PP2C"/>
    <property type="match status" value="1"/>
</dbReference>
<dbReference type="SUPFAM" id="SSF55073">
    <property type="entry name" value="Nucleotide cyclase"/>
    <property type="match status" value="1"/>
</dbReference>
<proteinExistence type="predicted"/>
<dbReference type="SUPFAM" id="SSF52058">
    <property type="entry name" value="L domain-like"/>
    <property type="match status" value="2"/>
</dbReference>
<evidence type="ECO:0000259" key="5">
    <source>
        <dbReference type="PROSITE" id="PS50125"/>
    </source>
</evidence>
<dbReference type="PROSITE" id="PS50125">
    <property type="entry name" value="GUANYLATE_CYCLASE_2"/>
    <property type="match status" value="1"/>
</dbReference>
<feature type="compositionally biased region" description="Low complexity" evidence="4">
    <location>
        <begin position="287"/>
        <end position="296"/>
    </location>
</feature>
<evidence type="ECO:0000256" key="2">
    <source>
        <dbReference type="ARBA" id="ARBA00022723"/>
    </source>
</evidence>
<dbReference type="GO" id="GO:0009190">
    <property type="term" value="P:cyclic nucleotide biosynthetic process"/>
    <property type="evidence" value="ECO:0007669"/>
    <property type="project" value="InterPro"/>
</dbReference>
<reference evidence="7 8" key="1">
    <citation type="journal article" date="2020" name="ISME J.">
        <title>Uncovering the hidden diversity of litter-decomposition mechanisms in mushroom-forming fungi.</title>
        <authorList>
            <person name="Floudas D."/>
            <person name="Bentzer J."/>
            <person name="Ahren D."/>
            <person name="Johansson T."/>
            <person name="Persson P."/>
            <person name="Tunlid A."/>
        </authorList>
    </citation>
    <scope>NUCLEOTIDE SEQUENCE [LARGE SCALE GENOMIC DNA]</scope>
    <source>
        <strain evidence="7 8">CBS 146.42</strain>
    </source>
</reference>
<evidence type="ECO:0000259" key="6">
    <source>
        <dbReference type="PROSITE" id="PS51746"/>
    </source>
</evidence>
<evidence type="ECO:0000256" key="3">
    <source>
        <dbReference type="ARBA" id="ARBA00022737"/>
    </source>
</evidence>
<dbReference type="InterPro" id="IPR029787">
    <property type="entry name" value="Nucleotide_cyclase"/>
</dbReference>
<dbReference type="EMBL" id="JAACJO010000030">
    <property type="protein sequence ID" value="KAF5346746.1"/>
    <property type="molecule type" value="Genomic_DNA"/>
</dbReference>
<feature type="region of interest" description="Disordered" evidence="4">
    <location>
        <begin position="413"/>
        <end position="439"/>
    </location>
</feature>
<dbReference type="GO" id="GO:0005737">
    <property type="term" value="C:cytoplasm"/>
    <property type="evidence" value="ECO:0007669"/>
    <property type="project" value="TreeGrafter"/>
</dbReference>
<dbReference type="Gene3D" id="3.80.10.10">
    <property type="entry name" value="Ribonuclease Inhibitor"/>
    <property type="match status" value="3"/>
</dbReference>
<evidence type="ECO:0008006" key="9">
    <source>
        <dbReference type="Google" id="ProtNLM"/>
    </source>
</evidence>
<feature type="compositionally biased region" description="Basic and acidic residues" evidence="4">
    <location>
        <begin position="1181"/>
        <end position="1196"/>
    </location>
</feature>
<feature type="domain" description="Guanylate cyclase" evidence="5">
    <location>
        <begin position="1611"/>
        <end position="1747"/>
    </location>
</feature>
<keyword evidence="2" id="KW-0479">Metal-binding</keyword>
<feature type="compositionally biased region" description="Low complexity" evidence="4">
    <location>
        <begin position="369"/>
        <end position="378"/>
    </location>
</feature>
<feature type="compositionally biased region" description="Acidic residues" evidence="4">
    <location>
        <begin position="419"/>
        <end position="429"/>
    </location>
</feature>
<evidence type="ECO:0000313" key="8">
    <source>
        <dbReference type="Proteomes" id="UP000559027"/>
    </source>
</evidence>
<protein>
    <recommendedName>
        <fullName evidence="9">Adenylate cyclase</fullName>
    </recommendedName>
</protein>
<dbReference type="InterPro" id="IPR036457">
    <property type="entry name" value="PPM-type-like_dom_sf"/>
</dbReference>
<dbReference type="Gene3D" id="3.60.40.10">
    <property type="entry name" value="PPM-type phosphatase domain"/>
    <property type="match status" value="1"/>
</dbReference>
<dbReference type="Pfam" id="PF00211">
    <property type="entry name" value="Guanylate_cyc"/>
    <property type="match status" value="1"/>
</dbReference>
<dbReference type="CDD" id="cd00143">
    <property type="entry name" value="PP2Cc"/>
    <property type="match status" value="1"/>
</dbReference>
<dbReference type="Proteomes" id="UP000559027">
    <property type="component" value="Unassembled WGS sequence"/>
</dbReference>
<dbReference type="Pfam" id="PF00560">
    <property type="entry name" value="LRR_1"/>
    <property type="match status" value="2"/>
</dbReference>
<dbReference type="InterPro" id="IPR001932">
    <property type="entry name" value="PPM-type_phosphatase-like_dom"/>
</dbReference>
<dbReference type="InterPro" id="IPR001611">
    <property type="entry name" value="Leu-rich_rpt"/>
</dbReference>
<evidence type="ECO:0000313" key="7">
    <source>
        <dbReference type="EMBL" id="KAF5346746.1"/>
    </source>
</evidence>
<dbReference type="SMART" id="SM00364">
    <property type="entry name" value="LRR_BAC"/>
    <property type="match status" value="7"/>
</dbReference>
<gene>
    <name evidence="7" type="ORF">D9756_010372</name>
</gene>
<dbReference type="SMART" id="SM00369">
    <property type="entry name" value="LRR_TYP"/>
    <property type="match status" value="11"/>
</dbReference>
<dbReference type="SMART" id="SM00044">
    <property type="entry name" value="CYCc"/>
    <property type="match status" value="1"/>
</dbReference>
<feature type="compositionally biased region" description="Low complexity" evidence="4">
    <location>
        <begin position="199"/>
        <end position="210"/>
    </location>
</feature>
<evidence type="ECO:0000256" key="4">
    <source>
        <dbReference type="SAM" id="MobiDB-lite"/>
    </source>
</evidence>
<dbReference type="PANTHER" id="PTHR48051">
    <property type="match status" value="1"/>
</dbReference>
<feature type="domain" description="PPM-type phosphatase" evidence="6">
    <location>
        <begin position="1270"/>
        <end position="1553"/>
    </location>
</feature>
<dbReference type="CDD" id="cd17214">
    <property type="entry name" value="RA_CYR1_like"/>
    <property type="match status" value="1"/>
</dbReference>
<keyword evidence="1" id="KW-0433">Leucine-rich repeat</keyword>
<dbReference type="Gene3D" id="3.30.70.1230">
    <property type="entry name" value="Nucleotide cyclase"/>
    <property type="match status" value="1"/>
</dbReference>
<dbReference type="GO" id="GO:0035556">
    <property type="term" value="P:intracellular signal transduction"/>
    <property type="evidence" value="ECO:0007669"/>
    <property type="project" value="InterPro"/>
</dbReference>